<organism evidence="1">
    <name type="scientific">Anguilla anguilla</name>
    <name type="common">European freshwater eel</name>
    <name type="synonym">Muraena anguilla</name>
    <dbReference type="NCBI Taxonomy" id="7936"/>
    <lineage>
        <taxon>Eukaryota</taxon>
        <taxon>Metazoa</taxon>
        <taxon>Chordata</taxon>
        <taxon>Craniata</taxon>
        <taxon>Vertebrata</taxon>
        <taxon>Euteleostomi</taxon>
        <taxon>Actinopterygii</taxon>
        <taxon>Neopterygii</taxon>
        <taxon>Teleostei</taxon>
        <taxon>Anguilliformes</taxon>
        <taxon>Anguillidae</taxon>
        <taxon>Anguilla</taxon>
    </lineage>
</organism>
<dbReference type="EMBL" id="GBXM01063009">
    <property type="protein sequence ID" value="JAH45568.1"/>
    <property type="molecule type" value="Transcribed_RNA"/>
</dbReference>
<protein>
    <submittedName>
        <fullName evidence="1">Uncharacterized protein</fullName>
    </submittedName>
</protein>
<evidence type="ECO:0000313" key="1">
    <source>
        <dbReference type="EMBL" id="JAH45568.1"/>
    </source>
</evidence>
<sequence length="30" mass="3517">MSCFKRVATQNTKLPFKKCRNRALQLSSFL</sequence>
<proteinExistence type="predicted"/>
<reference evidence="1" key="2">
    <citation type="journal article" date="2015" name="Fish Shellfish Immunol.">
        <title>Early steps in the European eel (Anguilla anguilla)-Vibrio vulnificus interaction in the gills: Role of the RtxA13 toxin.</title>
        <authorList>
            <person name="Callol A."/>
            <person name="Pajuelo D."/>
            <person name="Ebbesson L."/>
            <person name="Teles M."/>
            <person name="MacKenzie S."/>
            <person name="Amaro C."/>
        </authorList>
    </citation>
    <scope>NUCLEOTIDE SEQUENCE</scope>
</reference>
<name>A0A0E9SYF5_ANGAN</name>
<dbReference type="AlphaFoldDB" id="A0A0E9SYF5"/>
<reference evidence="1" key="1">
    <citation type="submission" date="2014-11" db="EMBL/GenBank/DDBJ databases">
        <authorList>
            <person name="Amaro Gonzalez C."/>
        </authorList>
    </citation>
    <scope>NUCLEOTIDE SEQUENCE</scope>
</reference>
<accession>A0A0E9SYF5</accession>